<feature type="domain" description="D-alanyl-D-alanine carboxypeptidase-like core" evidence="3">
    <location>
        <begin position="154"/>
        <end position="282"/>
    </location>
</feature>
<dbReference type="Pfam" id="PF02557">
    <property type="entry name" value="VanY"/>
    <property type="match status" value="1"/>
</dbReference>
<dbReference type="Gene3D" id="3.30.1380.10">
    <property type="match status" value="1"/>
</dbReference>
<dbReference type="InterPro" id="IPR052179">
    <property type="entry name" value="DD-CPase-like"/>
</dbReference>
<sequence length="307" mass="33698">MNQRMRKKRRRTTLWFALVCVIAVAAFMMIRYENSIASPPENTAEATNNPATEAPTGTPVPTDEPAQPSDEPTAPPAETTEPTPTNKPTEKPAKPTNKPTKAPAKDDSGIAVVAQPESIAALVNKQNKLPENYKPANLVYPDVPFTFKEKIDKRKMRKEAADALEDMFAGAKKDNIYLAGVSAYRSHATQKSLFERYVKKDGLEKAKTYSAFPGTSEHETGLAIDVSGSDGKCAASDCFGGTPEAEWLADHAAEYGFIIRYPDGKESITGYKYEPWHLRYVGTDISTEIAEKGITLEEYFNAVPVSK</sequence>
<dbReference type="EMBL" id="BMHY01000005">
    <property type="protein sequence ID" value="GGG73975.1"/>
    <property type="molecule type" value="Genomic_DNA"/>
</dbReference>
<feature type="transmembrane region" description="Helical" evidence="2">
    <location>
        <begin position="12"/>
        <end position="32"/>
    </location>
</feature>
<dbReference type="PANTHER" id="PTHR34385:SF1">
    <property type="entry name" value="PEPTIDOGLYCAN L-ALANYL-D-GLUTAMATE ENDOPEPTIDASE CWLK"/>
    <property type="match status" value="1"/>
</dbReference>
<dbReference type="SUPFAM" id="SSF55166">
    <property type="entry name" value="Hedgehog/DD-peptidase"/>
    <property type="match status" value="1"/>
</dbReference>
<reference evidence="4 5" key="1">
    <citation type="journal article" date="2014" name="Int. J. Syst. Evol. Microbiol.">
        <title>Complete genome sequence of Corynebacterium casei LMG S-19264T (=DSM 44701T), isolated from a smear-ripened cheese.</title>
        <authorList>
            <consortium name="US DOE Joint Genome Institute (JGI-PGF)"/>
            <person name="Walter F."/>
            <person name="Albersmeier A."/>
            <person name="Kalinowski J."/>
            <person name="Ruckert C."/>
        </authorList>
    </citation>
    <scope>NUCLEOTIDE SEQUENCE [LARGE SCALE GENOMIC DNA]</scope>
    <source>
        <strain evidence="4 5">CGMCC 1.15286</strain>
    </source>
</reference>
<dbReference type="GO" id="GO:0006508">
    <property type="term" value="P:proteolysis"/>
    <property type="evidence" value="ECO:0007669"/>
    <property type="project" value="InterPro"/>
</dbReference>
<accession>A0A917M3Z4</accession>
<dbReference type="Proteomes" id="UP000600247">
    <property type="component" value="Unassembled WGS sequence"/>
</dbReference>
<dbReference type="PANTHER" id="PTHR34385">
    <property type="entry name" value="D-ALANYL-D-ALANINE CARBOXYPEPTIDASE"/>
    <property type="match status" value="1"/>
</dbReference>
<dbReference type="InterPro" id="IPR009045">
    <property type="entry name" value="Zn_M74/Hedgehog-like"/>
</dbReference>
<evidence type="ECO:0000313" key="5">
    <source>
        <dbReference type="Proteomes" id="UP000600247"/>
    </source>
</evidence>
<evidence type="ECO:0000256" key="2">
    <source>
        <dbReference type="SAM" id="Phobius"/>
    </source>
</evidence>
<feature type="compositionally biased region" description="Low complexity" evidence="1">
    <location>
        <begin position="76"/>
        <end position="87"/>
    </location>
</feature>
<dbReference type="RefSeq" id="WP_229692216.1">
    <property type="nucleotide sequence ID" value="NZ_BMHY01000005.1"/>
</dbReference>
<dbReference type="GO" id="GO:0008233">
    <property type="term" value="F:peptidase activity"/>
    <property type="evidence" value="ECO:0007669"/>
    <property type="project" value="InterPro"/>
</dbReference>
<protein>
    <recommendedName>
        <fullName evidence="3">D-alanyl-D-alanine carboxypeptidase-like core domain-containing protein</fullName>
    </recommendedName>
</protein>
<proteinExistence type="predicted"/>
<name>A0A917M3Z4_9BACL</name>
<evidence type="ECO:0000259" key="3">
    <source>
        <dbReference type="Pfam" id="PF02557"/>
    </source>
</evidence>
<gene>
    <name evidence="4" type="ORF">GCM10010918_32540</name>
</gene>
<dbReference type="AlphaFoldDB" id="A0A917M3Z4"/>
<keyword evidence="2" id="KW-1133">Transmembrane helix</keyword>
<feature type="region of interest" description="Disordered" evidence="1">
    <location>
        <begin position="39"/>
        <end position="107"/>
    </location>
</feature>
<evidence type="ECO:0000256" key="1">
    <source>
        <dbReference type="SAM" id="MobiDB-lite"/>
    </source>
</evidence>
<organism evidence="4 5">
    <name type="scientific">Paenibacillus radicis</name>
    <name type="common">ex Gao et al. 2016</name>
    <dbReference type="NCBI Taxonomy" id="1737354"/>
    <lineage>
        <taxon>Bacteria</taxon>
        <taxon>Bacillati</taxon>
        <taxon>Bacillota</taxon>
        <taxon>Bacilli</taxon>
        <taxon>Bacillales</taxon>
        <taxon>Paenibacillaceae</taxon>
        <taxon>Paenibacillus</taxon>
    </lineage>
</organism>
<keyword evidence="2" id="KW-0472">Membrane</keyword>
<dbReference type="InterPro" id="IPR003709">
    <property type="entry name" value="VanY-like_core_dom"/>
</dbReference>
<keyword evidence="2" id="KW-0812">Transmembrane</keyword>
<dbReference type="CDD" id="cd14852">
    <property type="entry name" value="LD-carboxypeptidase"/>
    <property type="match status" value="1"/>
</dbReference>
<comment type="caution">
    <text evidence="4">The sequence shown here is derived from an EMBL/GenBank/DDBJ whole genome shotgun (WGS) entry which is preliminary data.</text>
</comment>
<evidence type="ECO:0000313" key="4">
    <source>
        <dbReference type="EMBL" id="GGG73975.1"/>
    </source>
</evidence>
<feature type="compositionally biased region" description="Low complexity" evidence="1">
    <location>
        <begin position="39"/>
        <end position="56"/>
    </location>
</feature>
<dbReference type="InterPro" id="IPR058193">
    <property type="entry name" value="VanY/YodJ_core_dom"/>
</dbReference>
<keyword evidence="5" id="KW-1185">Reference proteome</keyword>